<evidence type="ECO:0000313" key="3">
    <source>
        <dbReference type="EMBL" id="MEJ8845134.1"/>
    </source>
</evidence>
<feature type="region of interest" description="Disordered" evidence="1">
    <location>
        <begin position="46"/>
        <end position="66"/>
    </location>
</feature>
<accession>A0ABU8WDT4</accession>
<feature type="signal peptide" evidence="2">
    <location>
        <begin position="1"/>
        <end position="16"/>
    </location>
</feature>
<feature type="chain" id="PRO_5046789023" description="Alpha/beta hydrolase" evidence="2">
    <location>
        <begin position="17"/>
        <end position="485"/>
    </location>
</feature>
<dbReference type="Proteomes" id="UP001385892">
    <property type="component" value="Unassembled WGS sequence"/>
</dbReference>
<proteinExistence type="predicted"/>
<keyword evidence="4" id="KW-1185">Reference proteome</keyword>
<dbReference type="InterPro" id="IPR029058">
    <property type="entry name" value="AB_hydrolase_fold"/>
</dbReference>
<gene>
    <name evidence="3" type="ORF">WKW82_00625</name>
</gene>
<organism evidence="3 4">
    <name type="scientific">Variovorax rhizosphaerae</name>
    <dbReference type="NCBI Taxonomy" id="1836200"/>
    <lineage>
        <taxon>Bacteria</taxon>
        <taxon>Pseudomonadati</taxon>
        <taxon>Pseudomonadota</taxon>
        <taxon>Betaproteobacteria</taxon>
        <taxon>Burkholderiales</taxon>
        <taxon>Comamonadaceae</taxon>
        <taxon>Variovorax</taxon>
    </lineage>
</organism>
<protein>
    <recommendedName>
        <fullName evidence="5">Alpha/beta hydrolase</fullName>
    </recommendedName>
</protein>
<dbReference type="EMBL" id="JBBKZT010000001">
    <property type="protein sequence ID" value="MEJ8845134.1"/>
    <property type="molecule type" value="Genomic_DNA"/>
</dbReference>
<dbReference type="RefSeq" id="WP_340340320.1">
    <property type="nucleotide sequence ID" value="NZ_JBBKZT010000001.1"/>
</dbReference>
<feature type="compositionally biased region" description="Pro residues" evidence="1">
    <location>
        <begin position="48"/>
        <end position="59"/>
    </location>
</feature>
<dbReference type="Gene3D" id="3.40.50.1820">
    <property type="entry name" value="alpha/beta hydrolase"/>
    <property type="match status" value="1"/>
</dbReference>
<comment type="caution">
    <text evidence="3">The sequence shown here is derived from an EMBL/GenBank/DDBJ whole genome shotgun (WGS) entry which is preliminary data.</text>
</comment>
<dbReference type="SUPFAM" id="SSF53474">
    <property type="entry name" value="alpha/beta-Hydrolases"/>
    <property type="match status" value="1"/>
</dbReference>
<reference evidence="3 4" key="1">
    <citation type="submission" date="2024-03" db="EMBL/GenBank/DDBJ databases">
        <title>Novel species of the genus Variovorax.</title>
        <authorList>
            <person name="Liu Q."/>
            <person name="Xin Y.-H."/>
        </authorList>
    </citation>
    <scope>NUCLEOTIDE SEQUENCE [LARGE SCALE GENOMIC DNA]</scope>
    <source>
        <strain evidence="3 4">KACC 18900</strain>
    </source>
</reference>
<evidence type="ECO:0000256" key="1">
    <source>
        <dbReference type="SAM" id="MobiDB-lite"/>
    </source>
</evidence>
<evidence type="ECO:0008006" key="5">
    <source>
        <dbReference type="Google" id="ProtNLM"/>
    </source>
</evidence>
<keyword evidence="2" id="KW-0732">Signal</keyword>
<dbReference type="PROSITE" id="PS51257">
    <property type="entry name" value="PROKAR_LIPOPROTEIN"/>
    <property type="match status" value="1"/>
</dbReference>
<sequence>MKAPFHSATLALAAIAALCGCGGGSNGNGDAVAQVALANALARAQAPAPAPTPAPPPAAPVVTETAPQPTPCPAAVPTTASCLAGVDSKGAYYLIAKPADWNGKLVLHAHGGPSLDAPTAERATEDLTRWPVMVDAGYAWAGSTFRQGGVEVRAAAEDTERLRGIFRQYVGKPTRTILHGQSWGAGVAAKAAEMFTAETVGETPYDGVLLSSGVLAGGTRSYDFRTDLRVLYQYLCNNHPRPTETQYPLNLGLPAGATMTQANLTARVNECLALNKAAADRTPEQQSRVDTIVNVIKIPASAIQSHINWGTFHYQDISSKRTGNGASPFGNMGVNYIGSADDAALNAGIARYSADPTAYQRFGADTDPTGKIPVPVLSVKWISDPTAFVELDAYFKSVMVQGGSGDRLVQTFTTNGTHSYISGPTYPTLVTALLAWVEQGTKPTPAGIAAACPANEARFGAGCSFDPTYTPAALETRVPARTRPQ</sequence>
<name>A0ABU8WDT4_9BURK</name>
<evidence type="ECO:0000313" key="4">
    <source>
        <dbReference type="Proteomes" id="UP001385892"/>
    </source>
</evidence>
<evidence type="ECO:0000256" key="2">
    <source>
        <dbReference type="SAM" id="SignalP"/>
    </source>
</evidence>